<feature type="compositionally biased region" description="Polar residues" evidence="1">
    <location>
        <begin position="80"/>
        <end position="90"/>
    </location>
</feature>
<feature type="compositionally biased region" description="Basic and acidic residues" evidence="1">
    <location>
        <begin position="10"/>
        <end position="29"/>
    </location>
</feature>
<sequence>MSRRSYSRSDNQDDDYKYRVNNKRSDRSRSPVSSHSSYGITNESYKNKKQSYSNGYSQSSSSKSNGFVPDEETKKFYDKPSSNDNGFWTSEDYTFRDMLAKDVRDEIEDDIASKDSDDESEEDPELAEYADRADLDDDNDDEQKKTMIERIIPFKKDDEKKKDIKLNQTITNQKTSSSSSRQ</sequence>
<evidence type="ECO:0000256" key="1">
    <source>
        <dbReference type="SAM" id="MobiDB-lite"/>
    </source>
</evidence>
<organism evidence="2 3">
    <name type="scientific">Rotaria sordida</name>
    <dbReference type="NCBI Taxonomy" id="392033"/>
    <lineage>
        <taxon>Eukaryota</taxon>
        <taxon>Metazoa</taxon>
        <taxon>Spiralia</taxon>
        <taxon>Gnathifera</taxon>
        <taxon>Rotifera</taxon>
        <taxon>Eurotatoria</taxon>
        <taxon>Bdelloidea</taxon>
        <taxon>Philodinida</taxon>
        <taxon>Philodinidae</taxon>
        <taxon>Rotaria</taxon>
    </lineage>
</organism>
<dbReference type="AlphaFoldDB" id="A0A813ZXW9"/>
<feature type="region of interest" description="Disordered" evidence="1">
    <location>
        <begin position="1"/>
        <end position="90"/>
    </location>
</feature>
<keyword evidence="3" id="KW-1185">Reference proteome</keyword>
<proteinExistence type="predicted"/>
<feature type="compositionally biased region" description="Polar residues" evidence="1">
    <location>
        <begin position="166"/>
        <end position="182"/>
    </location>
</feature>
<dbReference type="EMBL" id="CAJNOL010000172">
    <property type="protein sequence ID" value="CAF0906320.1"/>
    <property type="molecule type" value="Genomic_DNA"/>
</dbReference>
<name>A0A813ZXW9_9BILA</name>
<feature type="region of interest" description="Disordered" evidence="1">
    <location>
        <begin position="107"/>
        <end position="182"/>
    </location>
</feature>
<comment type="caution">
    <text evidence="2">The sequence shown here is derived from an EMBL/GenBank/DDBJ whole genome shotgun (WGS) entry which is preliminary data.</text>
</comment>
<feature type="compositionally biased region" description="Acidic residues" evidence="1">
    <location>
        <begin position="107"/>
        <end position="141"/>
    </location>
</feature>
<dbReference type="Proteomes" id="UP000663870">
    <property type="component" value="Unassembled WGS sequence"/>
</dbReference>
<gene>
    <name evidence="2" type="ORF">JXQ802_LOCUS9406</name>
</gene>
<accession>A0A813ZXW9</accession>
<evidence type="ECO:0000313" key="2">
    <source>
        <dbReference type="EMBL" id="CAF0906320.1"/>
    </source>
</evidence>
<feature type="compositionally biased region" description="Low complexity" evidence="1">
    <location>
        <begin position="50"/>
        <end position="66"/>
    </location>
</feature>
<reference evidence="2" key="1">
    <citation type="submission" date="2021-02" db="EMBL/GenBank/DDBJ databases">
        <authorList>
            <person name="Nowell W R."/>
        </authorList>
    </citation>
    <scope>NUCLEOTIDE SEQUENCE</scope>
</reference>
<feature type="compositionally biased region" description="Basic and acidic residues" evidence="1">
    <location>
        <begin position="142"/>
        <end position="165"/>
    </location>
</feature>
<protein>
    <submittedName>
        <fullName evidence="2">Uncharacterized protein</fullName>
    </submittedName>
</protein>
<evidence type="ECO:0000313" key="3">
    <source>
        <dbReference type="Proteomes" id="UP000663870"/>
    </source>
</evidence>